<keyword evidence="4" id="KW-1185">Reference proteome</keyword>
<evidence type="ECO:0000256" key="2">
    <source>
        <dbReference type="SAM" id="Phobius"/>
    </source>
</evidence>
<evidence type="ECO:0000313" key="4">
    <source>
        <dbReference type="Proteomes" id="UP001221757"/>
    </source>
</evidence>
<protein>
    <submittedName>
        <fullName evidence="3">Uncharacterized protein</fullName>
    </submittedName>
</protein>
<dbReference type="AlphaFoldDB" id="A0AAD7D241"/>
<evidence type="ECO:0000313" key="3">
    <source>
        <dbReference type="EMBL" id="KAJ7675287.1"/>
    </source>
</evidence>
<keyword evidence="2" id="KW-0812">Transmembrane</keyword>
<sequence length="395" mass="43431">MTAFDQTAWVSQSKGWKDIPPRVTISCLHGRLHWACRNCLTDLAHLPTHSSGLHPPAAYPNSLWEGSRQFWIFQQGGALNNSAKCGHSPGEHAGLRKNWVFSPMKIRNGQEISKMREKSAEDARPMESTVAIWAGMAQRKGESTDVPRSWEFGPAPKPSHLGKHGDQRQIESLMGRCLPIQQLNLGGPALFEPSRWSNTNFGPPAASPSPTPTAVPQLAPLLAQFTFTPGPSNDIFFTYFLDVVSIWRPRLPKQESVGTGLASQRIQVTTDDEVRTTTIWLKHSVLWHSSRGPGGYARWHGVGICPVHSWHAADWDYGQKTLAFLCTTILASEILNTASCKAFPSALAREDTPPHSKSSGKGAFTLAAGSHLPLLINLLFLLAVTKSTEKAVRKR</sequence>
<keyword evidence="2" id="KW-0472">Membrane</keyword>
<keyword evidence="2" id="KW-1133">Transmembrane helix</keyword>
<gene>
    <name evidence="3" type="ORF">B0H17DRAFT_1140364</name>
</gene>
<feature type="region of interest" description="Disordered" evidence="1">
    <location>
        <begin position="143"/>
        <end position="166"/>
    </location>
</feature>
<dbReference type="EMBL" id="JARKIE010000150">
    <property type="protein sequence ID" value="KAJ7675287.1"/>
    <property type="molecule type" value="Genomic_DNA"/>
</dbReference>
<evidence type="ECO:0000256" key="1">
    <source>
        <dbReference type="SAM" id="MobiDB-lite"/>
    </source>
</evidence>
<reference evidence="3" key="1">
    <citation type="submission" date="2023-03" db="EMBL/GenBank/DDBJ databases">
        <title>Massive genome expansion in bonnet fungi (Mycena s.s.) driven by repeated elements and novel gene families across ecological guilds.</title>
        <authorList>
            <consortium name="Lawrence Berkeley National Laboratory"/>
            <person name="Harder C.B."/>
            <person name="Miyauchi S."/>
            <person name="Viragh M."/>
            <person name="Kuo A."/>
            <person name="Thoen E."/>
            <person name="Andreopoulos B."/>
            <person name="Lu D."/>
            <person name="Skrede I."/>
            <person name="Drula E."/>
            <person name="Henrissat B."/>
            <person name="Morin E."/>
            <person name="Kohler A."/>
            <person name="Barry K."/>
            <person name="LaButti K."/>
            <person name="Morin E."/>
            <person name="Salamov A."/>
            <person name="Lipzen A."/>
            <person name="Mereny Z."/>
            <person name="Hegedus B."/>
            <person name="Baldrian P."/>
            <person name="Stursova M."/>
            <person name="Weitz H."/>
            <person name="Taylor A."/>
            <person name="Grigoriev I.V."/>
            <person name="Nagy L.G."/>
            <person name="Martin F."/>
            <person name="Kauserud H."/>
        </authorList>
    </citation>
    <scope>NUCLEOTIDE SEQUENCE</scope>
    <source>
        <strain evidence="3">CBHHK067</strain>
    </source>
</reference>
<accession>A0AAD7D241</accession>
<comment type="caution">
    <text evidence="3">The sequence shown here is derived from an EMBL/GenBank/DDBJ whole genome shotgun (WGS) entry which is preliminary data.</text>
</comment>
<proteinExistence type="predicted"/>
<name>A0AAD7D241_MYCRO</name>
<organism evidence="3 4">
    <name type="scientific">Mycena rosella</name>
    <name type="common">Pink bonnet</name>
    <name type="synonym">Agaricus rosellus</name>
    <dbReference type="NCBI Taxonomy" id="1033263"/>
    <lineage>
        <taxon>Eukaryota</taxon>
        <taxon>Fungi</taxon>
        <taxon>Dikarya</taxon>
        <taxon>Basidiomycota</taxon>
        <taxon>Agaricomycotina</taxon>
        <taxon>Agaricomycetes</taxon>
        <taxon>Agaricomycetidae</taxon>
        <taxon>Agaricales</taxon>
        <taxon>Marasmiineae</taxon>
        <taxon>Mycenaceae</taxon>
        <taxon>Mycena</taxon>
    </lineage>
</organism>
<feature type="transmembrane region" description="Helical" evidence="2">
    <location>
        <begin position="363"/>
        <end position="385"/>
    </location>
</feature>
<dbReference type="Proteomes" id="UP001221757">
    <property type="component" value="Unassembled WGS sequence"/>
</dbReference>